<feature type="domain" description="Spermatogenesis-associated protein 20-like TRX" evidence="1">
    <location>
        <begin position="3"/>
        <end position="155"/>
    </location>
</feature>
<dbReference type="InterPro" id="IPR036249">
    <property type="entry name" value="Thioredoxin-like_sf"/>
</dbReference>
<dbReference type="STRING" id="762903.Pedsa_1308"/>
<reference evidence="3" key="2">
    <citation type="submission" date="2011-02" db="EMBL/GenBank/DDBJ databases">
        <title>The complete genome of Pedobacter saltans DSM 12145.</title>
        <authorList>
            <consortium name="US DOE Joint Genome Institute (JGI-PGF)"/>
            <person name="Lucas S."/>
            <person name="Copeland A."/>
            <person name="Lapidus A."/>
            <person name="Bruce D."/>
            <person name="Goodwin L."/>
            <person name="Pitluck S."/>
            <person name="Kyrpides N."/>
            <person name="Mavromatis K."/>
            <person name="Pagani I."/>
            <person name="Ivanova N."/>
            <person name="Ovchinnikova G."/>
            <person name="Lu M."/>
            <person name="Detter J.C."/>
            <person name="Han C."/>
            <person name="Land M."/>
            <person name="Hauser L."/>
            <person name="Markowitz V."/>
            <person name="Cheng J.-F."/>
            <person name="Hugenholtz P."/>
            <person name="Woyke T."/>
            <person name="Wu D."/>
            <person name="Tindall B."/>
            <person name="Pomrenke H.G."/>
            <person name="Brambilla E."/>
            <person name="Klenk H.-P."/>
            <person name="Eisen J.A."/>
        </authorList>
    </citation>
    <scope>NUCLEOTIDE SEQUENCE [LARGE SCALE GENOMIC DNA]</scope>
    <source>
        <strain evidence="3">ATCC 51119 / DSM 12145 / JCM 21818 / LMG 10337 / NBRC 100064 / NCIMB 13643</strain>
    </source>
</reference>
<keyword evidence="3" id="KW-1185">Reference proteome</keyword>
<dbReference type="GO" id="GO:0005975">
    <property type="term" value="P:carbohydrate metabolic process"/>
    <property type="evidence" value="ECO:0007669"/>
    <property type="project" value="InterPro"/>
</dbReference>
<evidence type="ECO:0000313" key="2">
    <source>
        <dbReference type="EMBL" id="ADY51875.1"/>
    </source>
</evidence>
<dbReference type="AlphaFoldDB" id="F0SDX9"/>
<dbReference type="PIRSF" id="PIRSF006402">
    <property type="entry name" value="UCP006402_thioredoxin"/>
    <property type="match status" value="1"/>
</dbReference>
<dbReference type="CDD" id="cd02955">
    <property type="entry name" value="SSP411"/>
    <property type="match status" value="1"/>
</dbReference>
<dbReference type="Pfam" id="PF03190">
    <property type="entry name" value="Thioredox_DsbH"/>
    <property type="match status" value="1"/>
</dbReference>
<dbReference type="OrthoDB" id="9762614at2"/>
<organism evidence="2 3">
    <name type="scientific">Pseudopedobacter saltans (strain ATCC 51119 / DSM 12145 / JCM 21818 / CCUG 39354 / LMG 10337 / NBRC 100064 / NCIMB 13643)</name>
    <name type="common">Pedobacter saltans</name>
    <dbReference type="NCBI Taxonomy" id="762903"/>
    <lineage>
        <taxon>Bacteria</taxon>
        <taxon>Pseudomonadati</taxon>
        <taxon>Bacteroidota</taxon>
        <taxon>Sphingobacteriia</taxon>
        <taxon>Sphingobacteriales</taxon>
        <taxon>Sphingobacteriaceae</taxon>
        <taxon>Pseudopedobacter</taxon>
    </lineage>
</organism>
<name>F0SDX9_PSESL</name>
<dbReference type="InterPro" id="IPR024705">
    <property type="entry name" value="Ssp411"/>
</dbReference>
<dbReference type="HOGENOM" id="CLU_014051_4_2_10"/>
<dbReference type="KEGG" id="psn:Pedsa_1308"/>
<dbReference type="InterPro" id="IPR004879">
    <property type="entry name" value="Ssp411-like_TRX"/>
</dbReference>
<evidence type="ECO:0000259" key="1">
    <source>
        <dbReference type="Pfam" id="PF03190"/>
    </source>
</evidence>
<dbReference type="SUPFAM" id="SSF48208">
    <property type="entry name" value="Six-hairpin glycosidases"/>
    <property type="match status" value="1"/>
</dbReference>
<gene>
    <name evidence="2" type="ordered locus">Pedsa_1308</name>
</gene>
<evidence type="ECO:0000313" key="3">
    <source>
        <dbReference type="Proteomes" id="UP000000310"/>
    </source>
</evidence>
<dbReference type="InterPro" id="IPR008928">
    <property type="entry name" value="6-hairpin_glycosidase_sf"/>
</dbReference>
<dbReference type="Gene3D" id="1.50.10.20">
    <property type="match status" value="1"/>
</dbReference>
<dbReference type="PANTHER" id="PTHR42899">
    <property type="entry name" value="SPERMATOGENESIS-ASSOCIATED PROTEIN 20"/>
    <property type="match status" value="1"/>
</dbReference>
<protein>
    <recommendedName>
        <fullName evidence="1">Spermatogenesis-associated protein 20-like TRX domain-containing protein</fullName>
    </recommendedName>
</protein>
<accession>F0SDX9</accession>
<dbReference type="eggNOG" id="COG1331">
    <property type="taxonomic scope" value="Bacteria"/>
</dbReference>
<proteinExistence type="predicted"/>
<sequence length="669" mass="77847">MANRLAQESSPYLLQHAHNPVDWFPWGKEALEKARAENKLILVSVGYSACHWCHVMEHESFEDEEVAQIMNEHFVCIKVDREERPDIDQIYMNAVQLMTGRGGWPLNCFCLPDQRPIYGGTYFQKEDWKNILHNLAGFYANKLQEAEEYAVRLMDGINQSERLSFVKEEKEYTQEHIENIVKPWKMHFDFSEGGQNRAPKFPMPDNWAFLMKVAHLMKDDAAFVITRLTLDKMAAGGIYDQLGGGFARYSVDHEWHIPHFEKMLYDNGQLMSLYADAYKYYKNERYKEVVYETYDWIKREMTSPEYGFYSALDADSEGVEGKFYTWDKQEIEKILDKEQAAIFNAYYAVTDEGNWEEEEINHLWIRKEKQHIAEAFHISIERLDEIIQHSKTQLLEYRNKRIHPGLDDKILTSWNALMLKGLCDAYKAFADQQFLTLALDNAKFLLNNLCREDGMLYRNYKNGKATIEAFLDDYALLAQAFISLYEVTFDEAWIFKAKSLCDYVIKHFSDAQSGMFFYTSDASEALVARKYEIMDNVIPSSNSVMAWNLRKLSLLFDQEDYSHIYKGMLRTVEPQMASYGSAYSNWASLLLDEVFGTYEIAITGGMSESLRKDFEKNYIPNKIILGGKSGTLPLLEDKFINGTWIFVCENKTCQLPANNIQDAIKQILK</sequence>
<dbReference type="Gene3D" id="3.40.30.10">
    <property type="entry name" value="Glutaredoxin"/>
    <property type="match status" value="1"/>
</dbReference>
<dbReference type="RefSeq" id="WP_013632374.1">
    <property type="nucleotide sequence ID" value="NC_015177.1"/>
</dbReference>
<dbReference type="Proteomes" id="UP000000310">
    <property type="component" value="Chromosome"/>
</dbReference>
<dbReference type="EMBL" id="CP002545">
    <property type="protein sequence ID" value="ADY51875.1"/>
    <property type="molecule type" value="Genomic_DNA"/>
</dbReference>
<dbReference type="PANTHER" id="PTHR42899:SF1">
    <property type="entry name" value="SPERMATOGENESIS-ASSOCIATED PROTEIN 20"/>
    <property type="match status" value="1"/>
</dbReference>
<dbReference type="SUPFAM" id="SSF52833">
    <property type="entry name" value="Thioredoxin-like"/>
    <property type="match status" value="1"/>
</dbReference>
<reference evidence="2 3" key="1">
    <citation type="journal article" date="2011" name="Stand. Genomic Sci.">
        <title>Complete genome sequence of the gliding, heparinolytic Pedobacter saltans type strain (113).</title>
        <authorList>
            <person name="Liolios K."/>
            <person name="Sikorski J."/>
            <person name="Lu M."/>
            <person name="Nolan M."/>
            <person name="Lapidus A."/>
            <person name="Lucas S."/>
            <person name="Hammon N."/>
            <person name="Deshpande S."/>
            <person name="Cheng J.F."/>
            <person name="Tapia R."/>
            <person name="Han C."/>
            <person name="Goodwin L."/>
            <person name="Pitluck S."/>
            <person name="Huntemann M."/>
            <person name="Ivanova N."/>
            <person name="Pagani I."/>
            <person name="Mavromatis K."/>
            <person name="Ovchinikova G."/>
            <person name="Pati A."/>
            <person name="Chen A."/>
            <person name="Palaniappan K."/>
            <person name="Land M."/>
            <person name="Hauser L."/>
            <person name="Brambilla E.M."/>
            <person name="Kotsyurbenko O."/>
            <person name="Rohde M."/>
            <person name="Tindall B.J."/>
            <person name="Abt B."/>
            <person name="Goker M."/>
            <person name="Detter J.C."/>
            <person name="Woyke T."/>
            <person name="Bristow J."/>
            <person name="Eisen J.A."/>
            <person name="Markowitz V."/>
            <person name="Hugenholtz P."/>
            <person name="Klenk H.P."/>
            <person name="Kyrpides N.C."/>
        </authorList>
    </citation>
    <scope>NUCLEOTIDE SEQUENCE [LARGE SCALE GENOMIC DNA]</scope>
    <source>
        <strain evidence="3">ATCC 51119 / DSM 12145 / JCM 21818 / LMG 10337 / NBRC 100064 / NCIMB 13643</strain>
    </source>
</reference>